<feature type="signal peptide" evidence="3">
    <location>
        <begin position="1"/>
        <end position="22"/>
    </location>
</feature>
<keyword evidence="3" id="KW-0732">Signal</keyword>
<evidence type="ECO:0000313" key="4">
    <source>
        <dbReference type="EMBL" id="GFK94716.1"/>
    </source>
</evidence>
<dbReference type="InterPro" id="IPR011990">
    <property type="entry name" value="TPR-like_helical_dom_sf"/>
</dbReference>
<keyword evidence="5" id="KW-1185">Reference proteome</keyword>
<evidence type="ECO:0000256" key="2">
    <source>
        <dbReference type="SAM" id="MobiDB-lite"/>
    </source>
</evidence>
<dbReference type="HAMAP" id="MF_02066">
    <property type="entry name" value="CpoB"/>
    <property type="match status" value="1"/>
</dbReference>
<gene>
    <name evidence="4" type="primary">cpoB_2</name>
    <name evidence="4" type="ORF">NNJEOMEG_02563</name>
</gene>
<sequence>MMRLVRGLACAGLAVGMLGACAASHEQGTDPSQVAQANMQADVTSLKSRVQELSMRVEGVESTTGRKGQGLTLEDVNQRLARLEDVVTRMAATLGLDPGPRAPSAPSPAPSPAPAPAAPAYESRAPLHEPAPAAPGREDPYARYQPPTLQTPSLRLEQEAPGVYGVAPAGPYPAAAPTHAPDPSAPDEAIYAMGMESFSQRDFDRANTLFAELLKSYPNSRQAAPALFWQAESNYQQGDYGRAALLCQDLIQKYPSNTLVPSAMLKQALCFRKLGKIPAARIILQDVAKRYSGIPEGKSAQAQLKELK</sequence>
<keyword evidence="4" id="KW-0131">Cell cycle</keyword>
<proteinExistence type="inferred from homology"/>
<protein>
    <submittedName>
        <fullName evidence="4">Cell division coordinator CpoB</fullName>
    </submittedName>
</protein>
<evidence type="ECO:0000256" key="3">
    <source>
        <dbReference type="SAM" id="SignalP"/>
    </source>
</evidence>
<dbReference type="Pfam" id="PF13174">
    <property type="entry name" value="TPR_6"/>
    <property type="match status" value="1"/>
</dbReference>
<comment type="caution">
    <text evidence="4">The sequence shown here is derived from an EMBL/GenBank/DDBJ whole genome shotgun (WGS) entry which is preliminary data.</text>
</comment>
<dbReference type="RefSeq" id="WP_173085049.1">
    <property type="nucleotide sequence ID" value="NZ_BLTE01000011.1"/>
</dbReference>
<keyword evidence="4" id="KW-0132">Cell division</keyword>
<dbReference type="PROSITE" id="PS51257">
    <property type="entry name" value="PROKAR_LIPOPROTEIN"/>
    <property type="match status" value="1"/>
</dbReference>
<dbReference type="InterPro" id="IPR034706">
    <property type="entry name" value="CpoB"/>
</dbReference>
<dbReference type="PROSITE" id="PS50005">
    <property type="entry name" value="TPR"/>
    <property type="match status" value="1"/>
</dbReference>
<evidence type="ECO:0000313" key="5">
    <source>
        <dbReference type="Proteomes" id="UP000494245"/>
    </source>
</evidence>
<dbReference type="Gene3D" id="1.25.40.10">
    <property type="entry name" value="Tetratricopeptide repeat domain"/>
    <property type="match status" value="1"/>
</dbReference>
<feature type="compositionally biased region" description="Pro residues" evidence="2">
    <location>
        <begin position="100"/>
        <end position="117"/>
    </location>
</feature>
<dbReference type="EMBL" id="BLTE01000011">
    <property type="protein sequence ID" value="GFK94716.1"/>
    <property type="molecule type" value="Genomic_DNA"/>
</dbReference>
<dbReference type="GO" id="GO:0051301">
    <property type="term" value="P:cell division"/>
    <property type="evidence" value="ECO:0007669"/>
    <property type="project" value="UniProtKB-KW"/>
</dbReference>
<feature type="region of interest" description="Disordered" evidence="2">
    <location>
        <begin position="94"/>
        <end position="148"/>
    </location>
</feature>
<feature type="chain" id="PRO_5039936554" evidence="3">
    <location>
        <begin position="23"/>
        <end position="308"/>
    </location>
</feature>
<evidence type="ECO:0000256" key="1">
    <source>
        <dbReference type="PROSITE-ProRule" id="PRU00339"/>
    </source>
</evidence>
<dbReference type="Pfam" id="PF13432">
    <property type="entry name" value="TPR_16"/>
    <property type="match status" value="1"/>
</dbReference>
<dbReference type="AlphaFoldDB" id="A0A6V8LY22"/>
<reference evidence="4 5" key="1">
    <citation type="submission" date="2020-04" db="EMBL/GenBank/DDBJ databases">
        <authorList>
            <consortium name="Desulfovibrio sp. FSS-1 genome sequencing consortium"/>
            <person name="Shimoshige H."/>
            <person name="Kobayashi H."/>
            <person name="Maekawa T."/>
        </authorList>
    </citation>
    <scope>NUCLEOTIDE SEQUENCE [LARGE SCALE GENOMIC DNA]</scope>
    <source>
        <strain evidence="4 5">SIID29052-01</strain>
    </source>
</reference>
<feature type="repeat" description="TPR" evidence="1">
    <location>
        <begin position="187"/>
        <end position="220"/>
    </location>
</feature>
<reference evidence="4 5" key="2">
    <citation type="submission" date="2020-05" db="EMBL/GenBank/DDBJ databases">
        <title>Draft genome sequence of Desulfovibrio sp. strainFSS-1.</title>
        <authorList>
            <person name="Shimoshige H."/>
            <person name="Kobayashi H."/>
            <person name="Maekawa T."/>
        </authorList>
    </citation>
    <scope>NUCLEOTIDE SEQUENCE [LARGE SCALE GENOMIC DNA]</scope>
    <source>
        <strain evidence="4 5">SIID29052-01</strain>
    </source>
</reference>
<organism evidence="4 5">
    <name type="scientific">Fundidesulfovibrio magnetotacticus</name>
    <dbReference type="NCBI Taxonomy" id="2730080"/>
    <lineage>
        <taxon>Bacteria</taxon>
        <taxon>Pseudomonadati</taxon>
        <taxon>Thermodesulfobacteriota</taxon>
        <taxon>Desulfovibrionia</taxon>
        <taxon>Desulfovibrionales</taxon>
        <taxon>Desulfovibrionaceae</taxon>
        <taxon>Fundidesulfovibrio</taxon>
    </lineage>
</organism>
<dbReference type="Proteomes" id="UP000494245">
    <property type="component" value="Unassembled WGS sequence"/>
</dbReference>
<keyword evidence="1" id="KW-0802">TPR repeat</keyword>
<name>A0A6V8LY22_9BACT</name>
<dbReference type="SUPFAM" id="SSF48452">
    <property type="entry name" value="TPR-like"/>
    <property type="match status" value="1"/>
</dbReference>
<dbReference type="InterPro" id="IPR019734">
    <property type="entry name" value="TPR_rpt"/>
</dbReference>
<accession>A0A6V8LY22</accession>